<dbReference type="Proteomes" id="UP001148125">
    <property type="component" value="Unassembled WGS sequence"/>
</dbReference>
<dbReference type="InterPro" id="IPR050662">
    <property type="entry name" value="Sec-metab_biosynth-thioest"/>
</dbReference>
<organism evidence="2 3">
    <name type="scientific">Alkalihalobacterium chitinilyticum</name>
    <dbReference type="NCBI Taxonomy" id="2980103"/>
    <lineage>
        <taxon>Bacteria</taxon>
        <taxon>Bacillati</taxon>
        <taxon>Bacillota</taxon>
        <taxon>Bacilli</taxon>
        <taxon>Bacillales</taxon>
        <taxon>Bacillaceae</taxon>
        <taxon>Alkalihalobacterium</taxon>
    </lineage>
</organism>
<feature type="domain" description="Metallo-beta-lactamase" evidence="1">
    <location>
        <begin position="14"/>
        <end position="183"/>
    </location>
</feature>
<dbReference type="InterPro" id="IPR001279">
    <property type="entry name" value="Metallo-B-lactamas"/>
</dbReference>
<evidence type="ECO:0000259" key="1">
    <source>
        <dbReference type="SMART" id="SM00849"/>
    </source>
</evidence>
<dbReference type="SMART" id="SM00849">
    <property type="entry name" value="Lactamase_B"/>
    <property type="match status" value="1"/>
</dbReference>
<comment type="caution">
    <text evidence="2">The sequence shown here is derived from an EMBL/GenBank/DDBJ whole genome shotgun (WGS) entry which is preliminary data.</text>
</comment>
<dbReference type="EMBL" id="JAOTPO010000011">
    <property type="protein sequence ID" value="MDE5414774.1"/>
    <property type="molecule type" value="Genomic_DNA"/>
</dbReference>
<dbReference type="SUPFAM" id="SSF56281">
    <property type="entry name" value="Metallo-hydrolase/oxidoreductase"/>
    <property type="match status" value="1"/>
</dbReference>
<reference evidence="2" key="1">
    <citation type="submission" date="2024-05" db="EMBL/GenBank/DDBJ databases">
        <title>Alkalihalobacillus sp. strain MEB203 novel alkaliphilic bacterium from Lonar Lake, India.</title>
        <authorList>
            <person name="Joshi A."/>
            <person name="Thite S."/>
            <person name="Mengade P."/>
        </authorList>
    </citation>
    <scope>NUCLEOTIDE SEQUENCE</scope>
    <source>
        <strain evidence="2">MEB 203</strain>
    </source>
</reference>
<dbReference type="InterPro" id="IPR036866">
    <property type="entry name" value="RibonucZ/Hydroxyglut_hydro"/>
</dbReference>
<name>A0ABT5VH72_9BACI</name>
<keyword evidence="3" id="KW-1185">Reference proteome</keyword>
<proteinExistence type="predicted"/>
<accession>A0ABT5VH72</accession>
<evidence type="ECO:0000313" key="3">
    <source>
        <dbReference type="Proteomes" id="UP001148125"/>
    </source>
</evidence>
<protein>
    <submittedName>
        <fullName evidence="2">MBL fold metallo-hydrolase</fullName>
    </submittedName>
</protein>
<dbReference type="PANTHER" id="PTHR23131">
    <property type="entry name" value="ENDORIBONUCLEASE LACTB2"/>
    <property type="match status" value="1"/>
</dbReference>
<sequence length="257" mass="29395">MGNGTVAFKSVKLNVHCFFVDGVLIDTGAKSLEKLFVPFFKQMDIEKVVMTHFHEDHTGCAAYLQKEHQLPLFMKNTMIEYCKKKADYPLYRQLFWGKRRPFHASPIGDTFQSANATWSVIETPGHAIDHLAFLNQETGQLFTGDLYCQEKTKVVLREESIPVIIASLARVLTYDFDDVFCNHAGHLSNGRTALRNKLDYLLDIQGNILKLYDEGKTPEAINNELFPRKYPITFFSAGEWDSIHIIRSIIKQETLVS</sequence>
<dbReference type="Gene3D" id="3.60.15.10">
    <property type="entry name" value="Ribonuclease Z/Hydroxyacylglutathione hydrolase-like"/>
    <property type="match status" value="1"/>
</dbReference>
<evidence type="ECO:0000313" key="2">
    <source>
        <dbReference type="EMBL" id="MDE5414774.1"/>
    </source>
</evidence>
<dbReference type="Pfam" id="PF00753">
    <property type="entry name" value="Lactamase_B"/>
    <property type="match status" value="1"/>
</dbReference>
<gene>
    <name evidence="2" type="ORF">N7Z68_15555</name>
</gene>